<dbReference type="RefSeq" id="WP_162490244.1">
    <property type="nucleotide sequence ID" value="NZ_AP024237.1"/>
</dbReference>
<feature type="region of interest" description="Disordered" evidence="1">
    <location>
        <begin position="62"/>
        <end position="88"/>
    </location>
</feature>
<name>A0A7R7GSH1_9MYCO</name>
<organism evidence="2 3">
    <name type="scientific">Mycobacterium heckeshornense</name>
    <dbReference type="NCBI Taxonomy" id="110505"/>
    <lineage>
        <taxon>Bacteria</taxon>
        <taxon>Bacillati</taxon>
        <taxon>Actinomycetota</taxon>
        <taxon>Actinomycetes</taxon>
        <taxon>Mycobacteriales</taxon>
        <taxon>Mycobacteriaceae</taxon>
        <taxon>Mycobacterium</taxon>
    </lineage>
</organism>
<proteinExistence type="predicted"/>
<evidence type="ECO:0000256" key="1">
    <source>
        <dbReference type="SAM" id="MobiDB-lite"/>
    </source>
</evidence>
<protein>
    <submittedName>
        <fullName evidence="2">Uncharacterized protein</fullName>
    </submittedName>
</protein>
<sequence length="195" mass="21339">MSSVHEDFDRCHLTVQSRDGTGDRERDGDLAGRVGYTARQLEWLLQAEVGAGPLAIARARQTQTADPEAVTEVLDRDPGSGPLAARAPGQRIPRNVDAAEPTARVGLGQQRSTRTARTHAGGLAALVSGLTGGSVVFDAGCDWERTRRQLLALPGQRRTPAARNQRWRPWRPYATQHLWTALDHPVNRWPAQETA</sequence>
<dbReference type="EMBL" id="AP024237">
    <property type="protein sequence ID" value="BCO35101.1"/>
    <property type="molecule type" value="Genomic_DNA"/>
</dbReference>
<dbReference type="AlphaFoldDB" id="A0A7R7GSH1"/>
<accession>A0A7R7GSH1</accession>
<dbReference type="Proteomes" id="UP000595446">
    <property type="component" value="Chromosome"/>
</dbReference>
<evidence type="ECO:0000313" key="2">
    <source>
        <dbReference type="EMBL" id="BCO35101.1"/>
    </source>
</evidence>
<dbReference type="InterPro" id="IPR023170">
    <property type="entry name" value="HhH_base_excis_C"/>
</dbReference>
<keyword evidence="3" id="KW-1185">Reference proteome</keyword>
<dbReference type="Gene3D" id="1.10.1670.10">
    <property type="entry name" value="Helix-hairpin-Helix base-excision DNA repair enzymes (C-terminal)"/>
    <property type="match status" value="1"/>
</dbReference>
<evidence type="ECO:0000313" key="3">
    <source>
        <dbReference type="Proteomes" id="UP000595446"/>
    </source>
</evidence>
<reference evidence="2 3" key="1">
    <citation type="submission" date="2020-12" db="EMBL/GenBank/DDBJ databases">
        <title>Complete genome sequence of Mycobacterium heckeshornense JCM 15655T, closely related to a pathogenic non-tuberculous mycobacterial species Mycobacterium xenopi.</title>
        <authorList>
            <person name="Yoshida M."/>
            <person name="Fukano H."/>
            <person name="Asakura T."/>
            <person name="Suzuki M."/>
            <person name="Hoshino Y."/>
        </authorList>
    </citation>
    <scope>NUCLEOTIDE SEQUENCE [LARGE SCALE GENOMIC DNA]</scope>
    <source>
        <strain evidence="2 3">JCM 15655</strain>
    </source>
</reference>
<gene>
    <name evidence="2" type="ORF">MHEC_15340</name>
</gene>